<sequence>MTFSRGRSLTEVLIAVVCVCFLLGFVAVLCIGNYYRAKRAMERQKQRRLARLSGQSGAIGAENSPRSIISGSSSAHSEEQRNLLLGGFDRGINLGTQRRRNPDEAPDLLLNTNRPNIQAV</sequence>
<feature type="transmembrane region" description="Helical" evidence="2">
    <location>
        <begin position="12"/>
        <end position="35"/>
    </location>
</feature>
<comment type="caution">
    <text evidence="3">The sequence shown here is derived from an EMBL/GenBank/DDBJ whole genome shotgun (WGS) entry which is preliminary data.</text>
</comment>
<dbReference type="EMBL" id="JAGRRH010000013">
    <property type="protein sequence ID" value="KAG7359774.1"/>
    <property type="molecule type" value="Genomic_DNA"/>
</dbReference>
<dbReference type="OrthoDB" id="46113at2759"/>
<keyword evidence="2" id="KW-0812">Transmembrane</keyword>
<keyword evidence="2" id="KW-1133">Transmembrane helix</keyword>
<feature type="region of interest" description="Disordered" evidence="1">
    <location>
        <begin position="52"/>
        <end position="75"/>
    </location>
</feature>
<keyword evidence="5" id="KW-1185">Reference proteome</keyword>
<accession>A0A9K3L1R8</accession>
<reference evidence="3" key="1">
    <citation type="journal article" date="2021" name="Sci. Rep.">
        <title>Diploid genomic architecture of Nitzschia inconspicua, an elite biomass production diatom.</title>
        <authorList>
            <person name="Oliver A."/>
            <person name="Podell S."/>
            <person name="Pinowska A."/>
            <person name="Traller J.C."/>
            <person name="Smith S.R."/>
            <person name="McClure R."/>
            <person name="Beliaev A."/>
            <person name="Bohutskyi P."/>
            <person name="Hill E.A."/>
            <person name="Rabines A."/>
            <person name="Zheng H."/>
            <person name="Allen L.Z."/>
            <person name="Kuo A."/>
            <person name="Grigoriev I.V."/>
            <person name="Allen A.E."/>
            <person name="Hazlebeck D."/>
            <person name="Allen E.E."/>
        </authorList>
    </citation>
    <scope>NUCLEOTIDE SEQUENCE</scope>
    <source>
        <strain evidence="3">Hildebrandi</strain>
    </source>
</reference>
<feature type="region of interest" description="Disordered" evidence="1">
    <location>
        <begin position="94"/>
        <end position="120"/>
    </location>
</feature>
<gene>
    <name evidence="3" type="ORF">IV203_002959</name>
    <name evidence="4" type="ORF">IV203_034872</name>
</gene>
<dbReference type="AlphaFoldDB" id="A0A9K3L1R8"/>
<organism evidence="3 5">
    <name type="scientific">Nitzschia inconspicua</name>
    <dbReference type="NCBI Taxonomy" id="303405"/>
    <lineage>
        <taxon>Eukaryota</taxon>
        <taxon>Sar</taxon>
        <taxon>Stramenopiles</taxon>
        <taxon>Ochrophyta</taxon>
        <taxon>Bacillariophyta</taxon>
        <taxon>Bacillariophyceae</taxon>
        <taxon>Bacillariophycidae</taxon>
        <taxon>Bacillariales</taxon>
        <taxon>Bacillariaceae</taxon>
        <taxon>Nitzschia</taxon>
    </lineage>
</organism>
<keyword evidence="2" id="KW-0472">Membrane</keyword>
<evidence type="ECO:0000313" key="3">
    <source>
        <dbReference type="EMBL" id="KAG7353604.1"/>
    </source>
</evidence>
<protein>
    <submittedName>
        <fullName evidence="3">Uncharacterized protein</fullName>
    </submittedName>
</protein>
<dbReference type="EMBL" id="JAGRRH010000016">
    <property type="protein sequence ID" value="KAG7353604.1"/>
    <property type="molecule type" value="Genomic_DNA"/>
</dbReference>
<feature type="compositionally biased region" description="Low complexity" evidence="1">
    <location>
        <begin position="64"/>
        <end position="75"/>
    </location>
</feature>
<proteinExistence type="predicted"/>
<evidence type="ECO:0000256" key="1">
    <source>
        <dbReference type="SAM" id="MobiDB-lite"/>
    </source>
</evidence>
<evidence type="ECO:0000256" key="2">
    <source>
        <dbReference type="SAM" id="Phobius"/>
    </source>
</evidence>
<feature type="compositionally biased region" description="Polar residues" evidence="1">
    <location>
        <begin position="110"/>
        <end position="120"/>
    </location>
</feature>
<dbReference type="Proteomes" id="UP000693970">
    <property type="component" value="Unassembled WGS sequence"/>
</dbReference>
<reference evidence="3" key="2">
    <citation type="submission" date="2021-04" db="EMBL/GenBank/DDBJ databases">
        <authorList>
            <person name="Podell S."/>
        </authorList>
    </citation>
    <scope>NUCLEOTIDE SEQUENCE</scope>
    <source>
        <strain evidence="3">Hildebrandi</strain>
    </source>
</reference>
<evidence type="ECO:0000313" key="5">
    <source>
        <dbReference type="Proteomes" id="UP000693970"/>
    </source>
</evidence>
<name>A0A9K3L1R8_9STRA</name>
<evidence type="ECO:0000313" key="4">
    <source>
        <dbReference type="EMBL" id="KAG7359774.1"/>
    </source>
</evidence>